<reference evidence="2 3" key="1">
    <citation type="submission" date="2019-03" db="EMBL/GenBank/DDBJ databases">
        <title>Genomic Encyclopedia of Type Strains, Phase IV (KMG-IV): sequencing the most valuable type-strain genomes for metagenomic binning, comparative biology and taxonomic classification.</title>
        <authorList>
            <person name="Goeker M."/>
        </authorList>
    </citation>
    <scope>NUCLEOTIDE SEQUENCE [LARGE SCALE GENOMIC DNA]</scope>
    <source>
        <strain evidence="2 3">DSM 29489</strain>
    </source>
</reference>
<dbReference type="SMART" id="SM00458">
    <property type="entry name" value="RICIN"/>
    <property type="match status" value="1"/>
</dbReference>
<evidence type="ECO:0000313" key="2">
    <source>
        <dbReference type="EMBL" id="TCS78545.1"/>
    </source>
</evidence>
<feature type="domain" description="Ricin B lectin" evidence="1">
    <location>
        <begin position="160"/>
        <end position="297"/>
    </location>
</feature>
<organism evidence="2 3">
    <name type="scientific">Muricomes intestini</name>
    <dbReference type="NCBI Taxonomy" id="1796634"/>
    <lineage>
        <taxon>Bacteria</taxon>
        <taxon>Bacillati</taxon>
        <taxon>Bacillota</taxon>
        <taxon>Clostridia</taxon>
        <taxon>Lachnospirales</taxon>
        <taxon>Lachnospiraceae</taxon>
        <taxon>Muricomes</taxon>
    </lineage>
</organism>
<accession>A0A4R3K6T5</accession>
<proteinExistence type="predicted"/>
<dbReference type="Pfam" id="PF14200">
    <property type="entry name" value="RicinB_lectin_2"/>
    <property type="match status" value="1"/>
</dbReference>
<keyword evidence="2" id="KW-0430">Lectin</keyword>
<dbReference type="OrthoDB" id="9809781at2"/>
<evidence type="ECO:0000313" key="3">
    <source>
        <dbReference type="Proteomes" id="UP000295726"/>
    </source>
</evidence>
<gene>
    <name evidence="2" type="ORF">EDD59_11170</name>
</gene>
<dbReference type="CDD" id="cd00161">
    <property type="entry name" value="beta-trefoil_Ricin-like"/>
    <property type="match status" value="1"/>
</dbReference>
<dbReference type="Proteomes" id="UP000295726">
    <property type="component" value="Unassembled WGS sequence"/>
</dbReference>
<dbReference type="RefSeq" id="WP_132381205.1">
    <property type="nucleotide sequence ID" value="NZ_SLZZ01000011.1"/>
</dbReference>
<dbReference type="GO" id="GO:0030246">
    <property type="term" value="F:carbohydrate binding"/>
    <property type="evidence" value="ECO:0007669"/>
    <property type="project" value="UniProtKB-KW"/>
</dbReference>
<dbReference type="AlphaFoldDB" id="A0A4R3K6T5"/>
<dbReference type="InterPro" id="IPR057370">
    <property type="entry name" value="ELLD"/>
</dbReference>
<name>A0A4R3K6T5_9FIRM</name>
<dbReference type="InterPro" id="IPR035992">
    <property type="entry name" value="Ricin_B-like_lectins"/>
</dbReference>
<sequence length="318" mass="35001">MLKKEVAVQLMRHLVEHDWHGYSQVSRWGDGEGTCDISIGGKVYKLEQGDRDCSSAVISAYQAAGINCGGATYTGNMRKCMTGTGNFKWHPMSSGFTAQAGDVYLNEADHTAMCLSAVPDMLMQFSISETGGIDGAEGDQTGEESNIRSYYNYPWDGILECVNKESVGSSASVVAKPKVSSKVEMREQTGGDNQRFYIEDAGNGCVRLRNKSLGLYLDIPNGNAKNDSVLQLYKKNSTDAQLWRVVYKVHGLAQYALLEPKLAPRKYVSVEGNGINGKTKVKLWDDLKNSKQKFWIKQADDGAYVFVHTYSLKAITAV</sequence>
<protein>
    <submittedName>
        <fullName evidence="2">Ricin-type beta-trefoil lectin protein</fullName>
    </submittedName>
</protein>
<evidence type="ECO:0000259" key="1">
    <source>
        <dbReference type="SMART" id="SM00458"/>
    </source>
</evidence>
<comment type="caution">
    <text evidence="2">The sequence shown here is derived from an EMBL/GenBank/DDBJ whole genome shotgun (WGS) entry which is preliminary data.</text>
</comment>
<dbReference type="PROSITE" id="PS50231">
    <property type="entry name" value="RICIN_B_LECTIN"/>
    <property type="match status" value="1"/>
</dbReference>
<keyword evidence="3" id="KW-1185">Reference proteome</keyword>
<dbReference type="Pfam" id="PF25309">
    <property type="entry name" value="ELLD"/>
    <property type="match status" value="2"/>
</dbReference>
<dbReference type="InterPro" id="IPR000772">
    <property type="entry name" value="Ricin_B_lectin"/>
</dbReference>
<dbReference type="EMBL" id="SLZZ01000011">
    <property type="protein sequence ID" value="TCS78545.1"/>
    <property type="molecule type" value="Genomic_DNA"/>
</dbReference>
<dbReference type="SUPFAM" id="SSF50370">
    <property type="entry name" value="Ricin B-like lectins"/>
    <property type="match status" value="1"/>
</dbReference>
<dbReference type="Gene3D" id="2.80.10.50">
    <property type="match status" value="1"/>
</dbReference>